<dbReference type="EMBL" id="MGER01000016">
    <property type="protein sequence ID" value="OGL88694.1"/>
    <property type="molecule type" value="Genomic_DNA"/>
</dbReference>
<name>A0A1F7VFC2_9BACT</name>
<evidence type="ECO:0000256" key="1">
    <source>
        <dbReference type="PIRSR" id="PIRSR000390-1"/>
    </source>
</evidence>
<evidence type="ECO:0000256" key="3">
    <source>
        <dbReference type="RuleBase" id="RU004508"/>
    </source>
</evidence>
<dbReference type="InterPro" id="IPR020026">
    <property type="entry name" value="PseC"/>
</dbReference>
<evidence type="ECO:0000313" key="4">
    <source>
        <dbReference type="EMBL" id="OGL88694.1"/>
    </source>
</evidence>
<dbReference type="InterPro" id="IPR000653">
    <property type="entry name" value="DegT/StrS_aminotransferase"/>
</dbReference>
<keyword evidence="2 3" id="KW-0663">Pyridoxal phosphate</keyword>
<feature type="modified residue" description="N6-(pyridoxal phosphate)lysine" evidence="2">
    <location>
        <position position="182"/>
    </location>
</feature>
<dbReference type="InterPro" id="IPR015421">
    <property type="entry name" value="PyrdxlP-dep_Trfase_major"/>
</dbReference>
<comment type="caution">
    <text evidence="4">The sequence shown here is derived from an EMBL/GenBank/DDBJ whole genome shotgun (WGS) entry which is preliminary data.</text>
</comment>
<dbReference type="CDD" id="cd00616">
    <property type="entry name" value="AHBA_syn"/>
    <property type="match status" value="1"/>
</dbReference>
<proteinExistence type="inferred from homology"/>
<reference evidence="4 5" key="1">
    <citation type="journal article" date="2016" name="Nat. Commun.">
        <title>Thousands of microbial genomes shed light on interconnected biogeochemical processes in an aquifer system.</title>
        <authorList>
            <person name="Anantharaman K."/>
            <person name="Brown C.T."/>
            <person name="Hug L.A."/>
            <person name="Sharon I."/>
            <person name="Castelle C.J."/>
            <person name="Probst A.J."/>
            <person name="Thomas B.C."/>
            <person name="Singh A."/>
            <person name="Wilkins M.J."/>
            <person name="Karaoz U."/>
            <person name="Brodie E.L."/>
            <person name="Williams K.H."/>
            <person name="Hubbard S.S."/>
            <person name="Banfield J.F."/>
        </authorList>
    </citation>
    <scope>NUCLEOTIDE SEQUENCE [LARGE SCALE GENOMIC DNA]</scope>
</reference>
<gene>
    <name evidence="4" type="ORF">A3I42_00460</name>
</gene>
<dbReference type="Gene3D" id="3.90.1150.10">
    <property type="entry name" value="Aspartate Aminotransferase, domain 1"/>
    <property type="match status" value="1"/>
</dbReference>
<dbReference type="NCBIfam" id="TIGR03588">
    <property type="entry name" value="PseC"/>
    <property type="match status" value="1"/>
</dbReference>
<dbReference type="GO" id="GO:0008483">
    <property type="term" value="F:transaminase activity"/>
    <property type="evidence" value="ECO:0007669"/>
    <property type="project" value="TreeGrafter"/>
</dbReference>
<evidence type="ECO:0000256" key="2">
    <source>
        <dbReference type="PIRSR" id="PIRSR000390-2"/>
    </source>
</evidence>
<dbReference type="InterPro" id="IPR015424">
    <property type="entry name" value="PyrdxlP-dep_Trfase"/>
</dbReference>
<dbReference type="GO" id="GO:0030170">
    <property type="term" value="F:pyridoxal phosphate binding"/>
    <property type="evidence" value="ECO:0007669"/>
    <property type="project" value="TreeGrafter"/>
</dbReference>
<comment type="similarity">
    <text evidence="3">Belongs to the DegT/DnrJ/EryC1 family.</text>
</comment>
<dbReference type="Gene3D" id="3.40.640.10">
    <property type="entry name" value="Type I PLP-dependent aspartate aminotransferase-like (Major domain)"/>
    <property type="match status" value="1"/>
</dbReference>
<evidence type="ECO:0000313" key="5">
    <source>
        <dbReference type="Proteomes" id="UP000178264"/>
    </source>
</evidence>
<dbReference type="InterPro" id="IPR015422">
    <property type="entry name" value="PyrdxlP-dep_Trfase_small"/>
</dbReference>
<accession>A0A1F7VFC2</accession>
<dbReference type="SUPFAM" id="SSF53383">
    <property type="entry name" value="PLP-dependent transferases"/>
    <property type="match status" value="1"/>
</dbReference>
<dbReference type="PANTHER" id="PTHR30244">
    <property type="entry name" value="TRANSAMINASE"/>
    <property type="match status" value="1"/>
</dbReference>
<dbReference type="GO" id="GO:0000271">
    <property type="term" value="P:polysaccharide biosynthetic process"/>
    <property type="evidence" value="ECO:0007669"/>
    <property type="project" value="TreeGrafter"/>
</dbReference>
<organism evidence="4 5">
    <name type="scientific">Candidatus Uhrbacteria bacterium RIFCSPLOWO2_02_FULL_49_11</name>
    <dbReference type="NCBI Taxonomy" id="1802409"/>
    <lineage>
        <taxon>Bacteria</taxon>
        <taxon>Candidatus Uhriibacteriota</taxon>
    </lineage>
</organism>
<dbReference type="Pfam" id="PF01041">
    <property type="entry name" value="DegT_DnrJ_EryC1"/>
    <property type="match status" value="1"/>
</dbReference>
<dbReference type="AlphaFoldDB" id="A0A1F7VFC2"/>
<feature type="active site" description="Proton acceptor" evidence="1">
    <location>
        <position position="182"/>
    </location>
</feature>
<protein>
    <submittedName>
        <fullName evidence="4">UDP-4-amino-4, 6-dideoxy-N-acetyl-beta-L-altrosamine transaminase</fullName>
    </submittedName>
</protein>
<dbReference type="PIRSF" id="PIRSF000390">
    <property type="entry name" value="PLP_StrS"/>
    <property type="match status" value="1"/>
</dbReference>
<sequence length="372" mass="42110">MYRSQYGRQRIYADDVQSVTNVLISDFLTQGPTVSHFEAALARQCGVRYVVAVCNGTAALHLAYLAAGLKKGDEVIVPAMTFVATTNMLLAVGAKPIFCDIRADTYNIDETKIERLITARTKAIVPVHMCGHPCDMATIRTIARKRKLMVIADGAHALGATYHGKPNASYADMTTFSFHPVKTITTGEGGAIVTNDRRLYERLKLLRTHGVTKDNNGFIAMSALGFNYRITDIQCALGLSQLQKLQQFNRTRRAIVQWYHKKLCDIDQIILPVELPSIRSSWHLYVIRTKKKADRLPLYHYLLKHGIGVNFHYPAVYRHPYYRAHGWRHFSLPECERYSDTAITLPLHVHLTKNDIQSVASAIKYYFGRLKK</sequence>
<dbReference type="Proteomes" id="UP000178264">
    <property type="component" value="Unassembled WGS sequence"/>
</dbReference>
<dbReference type="PANTHER" id="PTHR30244:SF34">
    <property type="entry name" value="DTDP-4-AMINO-4,6-DIDEOXYGALACTOSE TRANSAMINASE"/>
    <property type="match status" value="1"/>
</dbReference>